<evidence type="ECO:0000313" key="2">
    <source>
        <dbReference type="Proteomes" id="UP000746535"/>
    </source>
</evidence>
<comment type="caution">
    <text evidence="1">The sequence shown here is derived from an EMBL/GenBank/DDBJ whole genome shotgun (WGS) entry which is preliminary data.</text>
</comment>
<organism evidence="1 2">
    <name type="scientific">Pseudomonas quercus</name>
    <dbReference type="NCBI Taxonomy" id="2722792"/>
    <lineage>
        <taxon>Bacteria</taxon>
        <taxon>Pseudomonadati</taxon>
        <taxon>Pseudomonadota</taxon>
        <taxon>Gammaproteobacteria</taxon>
        <taxon>Pseudomonadales</taxon>
        <taxon>Pseudomonadaceae</taxon>
        <taxon>Pseudomonas</taxon>
    </lineage>
</organism>
<sequence length="59" mass="6486">MPLFHIMSVVGSAVPEHLRDLGLLACWYVVFDGNVVSPPLMSRSAAERHCRDMSQCLAA</sequence>
<proteinExistence type="predicted"/>
<evidence type="ECO:0008006" key="3">
    <source>
        <dbReference type="Google" id="ProtNLM"/>
    </source>
</evidence>
<keyword evidence="2" id="KW-1185">Reference proteome</keyword>
<dbReference type="RefSeq" id="WP_168080617.1">
    <property type="nucleotide sequence ID" value="NZ_JAAVJI010000001.1"/>
</dbReference>
<dbReference type="EMBL" id="JAAVJI010000001">
    <property type="protein sequence ID" value="NJO99449.1"/>
    <property type="molecule type" value="Genomic_DNA"/>
</dbReference>
<accession>A0ABX0Y830</accession>
<name>A0ABX0Y830_9PSED</name>
<reference evidence="1 2" key="1">
    <citation type="submission" date="2020-03" db="EMBL/GenBank/DDBJ databases">
        <authorList>
            <person name="Wang L."/>
            <person name="He N."/>
            <person name="Li Y."/>
            <person name="Fang Y."/>
            <person name="Zhang F."/>
        </authorList>
    </citation>
    <scope>NUCLEOTIDE SEQUENCE [LARGE SCALE GENOMIC DNA]</scope>
    <source>
        <strain evidence="2">hsmgli-8</strain>
    </source>
</reference>
<gene>
    <name evidence="1" type="ORF">HBH25_01010</name>
</gene>
<dbReference type="Proteomes" id="UP000746535">
    <property type="component" value="Unassembled WGS sequence"/>
</dbReference>
<evidence type="ECO:0000313" key="1">
    <source>
        <dbReference type="EMBL" id="NJO99449.1"/>
    </source>
</evidence>
<protein>
    <recommendedName>
        <fullName evidence="3">Filamentous hemagglutinin</fullName>
    </recommendedName>
</protein>